<dbReference type="Proteomes" id="UP000317238">
    <property type="component" value="Unassembled WGS sequence"/>
</dbReference>
<feature type="transmembrane region" description="Helical" evidence="2">
    <location>
        <begin position="188"/>
        <end position="209"/>
    </location>
</feature>
<reference evidence="3 4" key="1">
    <citation type="submission" date="2019-02" db="EMBL/GenBank/DDBJ databases">
        <title>Deep-cultivation of Planctomycetes and their phenomic and genomic characterization uncovers novel biology.</title>
        <authorList>
            <person name="Wiegand S."/>
            <person name="Jogler M."/>
            <person name="Boedeker C."/>
            <person name="Pinto D."/>
            <person name="Vollmers J."/>
            <person name="Rivas-Marin E."/>
            <person name="Kohn T."/>
            <person name="Peeters S.H."/>
            <person name="Heuer A."/>
            <person name="Rast P."/>
            <person name="Oberbeckmann S."/>
            <person name="Bunk B."/>
            <person name="Jeske O."/>
            <person name="Meyerdierks A."/>
            <person name="Storesund J.E."/>
            <person name="Kallscheuer N."/>
            <person name="Luecker S."/>
            <person name="Lage O.M."/>
            <person name="Pohl T."/>
            <person name="Merkel B.J."/>
            <person name="Hornburger P."/>
            <person name="Mueller R.-W."/>
            <person name="Bruemmer F."/>
            <person name="Labrenz M."/>
            <person name="Spormann A.M."/>
            <person name="Op Den Camp H."/>
            <person name="Overmann J."/>
            <person name="Amann R."/>
            <person name="Jetten M.S.M."/>
            <person name="Mascher T."/>
            <person name="Medema M.H."/>
            <person name="Devos D.P."/>
            <person name="Kaster A.-K."/>
            <person name="Ovreas L."/>
            <person name="Rohde M."/>
            <person name="Galperin M.Y."/>
            <person name="Jogler C."/>
        </authorList>
    </citation>
    <scope>NUCLEOTIDE SEQUENCE [LARGE SCALE GENOMIC DNA]</scope>
    <source>
        <strain evidence="3 4">Pan14r</strain>
    </source>
</reference>
<proteinExistence type="predicted"/>
<keyword evidence="4" id="KW-1185">Reference proteome</keyword>
<keyword evidence="2" id="KW-0812">Transmembrane</keyword>
<keyword evidence="2" id="KW-0472">Membrane</keyword>
<protein>
    <recommendedName>
        <fullName evidence="5">Transmembrane protein</fullName>
    </recommendedName>
</protein>
<feature type="transmembrane region" description="Helical" evidence="2">
    <location>
        <begin position="15"/>
        <end position="31"/>
    </location>
</feature>
<dbReference type="AlphaFoldDB" id="A0A5C5YCS9"/>
<comment type="caution">
    <text evidence="3">The sequence shown here is derived from an EMBL/GenBank/DDBJ whole genome shotgun (WGS) entry which is preliminary data.</text>
</comment>
<evidence type="ECO:0000256" key="2">
    <source>
        <dbReference type="SAM" id="Phobius"/>
    </source>
</evidence>
<feature type="transmembrane region" description="Helical" evidence="2">
    <location>
        <begin position="293"/>
        <end position="314"/>
    </location>
</feature>
<feature type="transmembrane region" description="Helical" evidence="2">
    <location>
        <begin position="401"/>
        <end position="421"/>
    </location>
</feature>
<feature type="transmembrane region" description="Helical" evidence="2">
    <location>
        <begin position="501"/>
        <end position="520"/>
    </location>
</feature>
<evidence type="ECO:0000313" key="4">
    <source>
        <dbReference type="Proteomes" id="UP000317238"/>
    </source>
</evidence>
<dbReference type="RefSeq" id="WP_145292966.1">
    <property type="nucleotide sequence ID" value="NZ_CP036319.1"/>
</dbReference>
<feature type="transmembrane region" description="Helical" evidence="2">
    <location>
        <begin position="221"/>
        <end position="239"/>
    </location>
</feature>
<accession>A0A5C5YCS9</accession>
<dbReference type="EMBL" id="SJPL01000001">
    <property type="protein sequence ID" value="TWT72573.1"/>
    <property type="molecule type" value="Genomic_DNA"/>
</dbReference>
<name>A0A5C5YCS9_9PLAN</name>
<sequence length="547" mass="59350">MSELLLYYRRPEPTTWVYLSSFLTIGLYFVFHRFWSVRNLDIVLLILLAPGLLMVHEGQRREIKQRQAAVIDASGGQPVDQPTEDGGAAAKVNSDGDGPDTEITGPGSVELTDPRAETASAAGTEMAVDETTVDPSATESGDATAPAASPDALVATQAETIDTDSADIDSVATDATTFSWITLKRSGFIWLFVIEACILVRLLLDPLMVRRPLLDPNLTTGGLNFIGISLFVFMMANVVTSTPQIQQEQGPKLGPGYALINMLPAIPTRPVSESVGGDMPRTISELTPRQQRVATIAKVLAILAQLSIVVAIVMIGKRHFGNLCAGTGCALLYLLVPYTAQMTGRVDHAVPAALLLWAILTYRKPMIAGIFLGLAAGLVYYPLFLLPLWFSFYWQRGARRFGAGVASMLVMLMLLLALGGSDTFGGRLQQMFGLWLPTQADPRGVWELGWNPVWRLPVIVGFVILSVFLAIWPAQKNLGTLISCTAAVMVASQFWHGYGGGMYLAWFLPMLLLTIFRPNLQDRVALKVISPRSRLVDAASRLTASAA</sequence>
<feature type="transmembrane region" description="Helical" evidence="2">
    <location>
        <begin position="368"/>
        <end position="389"/>
    </location>
</feature>
<gene>
    <name evidence="3" type="ORF">Pan14r_48930</name>
</gene>
<keyword evidence="2" id="KW-1133">Transmembrane helix</keyword>
<evidence type="ECO:0000256" key="1">
    <source>
        <dbReference type="SAM" id="MobiDB-lite"/>
    </source>
</evidence>
<evidence type="ECO:0000313" key="3">
    <source>
        <dbReference type="EMBL" id="TWT72573.1"/>
    </source>
</evidence>
<organism evidence="3 4">
    <name type="scientific">Crateriforma conspicua</name>
    <dbReference type="NCBI Taxonomy" id="2527996"/>
    <lineage>
        <taxon>Bacteria</taxon>
        <taxon>Pseudomonadati</taxon>
        <taxon>Planctomycetota</taxon>
        <taxon>Planctomycetia</taxon>
        <taxon>Planctomycetales</taxon>
        <taxon>Planctomycetaceae</taxon>
        <taxon>Crateriforma</taxon>
    </lineage>
</organism>
<feature type="transmembrane region" description="Helical" evidence="2">
    <location>
        <begin position="453"/>
        <end position="471"/>
    </location>
</feature>
<dbReference type="OrthoDB" id="256769at2"/>
<evidence type="ECO:0008006" key="5">
    <source>
        <dbReference type="Google" id="ProtNLM"/>
    </source>
</evidence>
<feature type="transmembrane region" description="Helical" evidence="2">
    <location>
        <begin position="320"/>
        <end position="339"/>
    </location>
</feature>
<feature type="region of interest" description="Disordered" evidence="1">
    <location>
        <begin position="72"/>
        <end position="150"/>
    </location>
</feature>